<reference evidence="2 3" key="1">
    <citation type="journal article" date="2013" name="Curr. Biol.">
        <title>The Genome of the Foraminiferan Reticulomyxa filosa.</title>
        <authorList>
            <person name="Glockner G."/>
            <person name="Hulsmann N."/>
            <person name="Schleicher M."/>
            <person name="Noegel A.A."/>
            <person name="Eichinger L."/>
            <person name="Gallinger C."/>
            <person name="Pawlowski J."/>
            <person name="Sierra R."/>
            <person name="Euteneuer U."/>
            <person name="Pillet L."/>
            <person name="Moustafa A."/>
            <person name="Platzer M."/>
            <person name="Groth M."/>
            <person name="Szafranski K."/>
            <person name="Schliwa M."/>
        </authorList>
    </citation>
    <scope>NUCLEOTIDE SEQUENCE [LARGE SCALE GENOMIC DNA]</scope>
</reference>
<dbReference type="AlphaFoldDB" id="X6NVL5"/>
<feature type="compositionally biased region" description="Pro residues" evidence="1">
    <location>
        <begin position="221"/>
        <end position="237"/>
    </location>
</feature>
<feature type="compositionally biased region" description="Polar residues" evidence="1">
    <location>
        <begin position="240"/>
        <end position="254"/>
    </location>
</feature>
<organism evidence="2 3">
    <name type="scientific">Reticulomyxa filosa</name>
    <dbReference type="NCBI Taxonomy" id="46433"/>
    <lineage>
        <taxon>Eukaryota</taxon>
        <taxon>Sar</taxon>
        <taxon>Rhizaria</taxon>
        <taxon>Retaria</taxon>
        <taxon>Foraminifera</taxon>
        <taxon>Monothalamids</taxon>
        <taxon>Reticulomyxidae</taxon>
        <taxon>Reticulomyxa</taxon>
    </lineage>
</organism>
<keyword evidence="3" id="KW-1185">Reference proteome</keyword>
<dbReference type="OrthoDB" id="295029at2759"/>
<evidence type="ECO:0000313" key="3">
    <source>
        <dbReference type="Proteomes" id="UP000023152"/>
    </source>
</evidence>
<accession>X6NVL5</accession>
<feature type="compositionally biased region" description="Basic and acidic residues" evidence="1">
    <location>
        <begin position="103"/>
        <end position="117"/>
    </location>
</feature>
<protein>
    <submittedName>
        <fullName evidence="2">Uncharacterized protein</fullName>
    </submittedName>
</protein>
<gene>
    <name evidence="2" type="ORF">RFI_07269</name>
</gene>
<dbReference type="EMBL" id="ASPP01005806">
    <property type="protein sequence ID" value="ETO29849.1"/>
    <property type="molecule type" value="Genomic_DNA"/>
</dbReference>
<dbReference type="Proteomes" id="UP000023152">
    <property type="component" value="Unassembled WGS sequence"/>
</dbReference>
<feature type="region of interest" description="Disordered" evidence="1">
    <location>
        <begin position="75"/>
        <end position="124"/>
    </location>
</feature>
<proteinExistence type="predicted"/>
<evidence type="ECO:0000313" key="2">
    <source>
        <dbReference type="EMBL" id="ETO29849.1"/>
    </source>
</evidence>
<comment type="caution">
    <text evidence="2">The sequence shown here is derived from an EMBL/GenBank/DDBJ whole genome shotgun (WGS) entry which is preliminary data.</text>
</comment>
<evidence type="ECO:0000256" key="1">
    <source>
        <dbReference type="SAM" id="MobiDB-lite"/>
    </source>
</evidence>
<sequence>MEVFDEGEMYWEAAEDYEADWLDLEKSEIEFLMEEEGTTLEDVLDCDELLGHCSNKYEALIKFLCEETNLINRKKKKEEEEQNASNDQAEHEKAEVVQGGVETIEKRKSKDTREPRSSKTKIKSSDAKLSSLMWNLFHQPLPPSPSIPDSFTNDTAFDYSDAGIVSHGNVSSALVSYTKKREEGGGGDHFFFLLKFFLDLFSIPQSVEQKKELSQSNDEPNPNPNPNLNPNLNPNPNPNSESLRSSGPDSDSFLSTFQSSKLYAIL</sequence>
<name>X6NVL5_RETFI</name>
<feature type="region of interest" description="Disordered" evidence="1">
    <location>
        <begin position="209"/>
        <end position="254"/>
    </location>
</feature>